<evidence type="ECO:0000256" key="1">
    <source>
        <dbReference type="SAM" id="Phobius"/>
    </source>
</evidence>
<sequence length="597" mass="71686">MSDNLIDPKLMEILSKKKLPNSDLYDFYDKINNGINNNCDINYFGKLGSEAIQIKDEACKFWEKAYKILENSNICNNINNIHPKKCCEYFNYWLYGMFKDRDIYDNIYKAWDSFFYELPRKKTCYIKNKYITFNKGQFEMKKRLFDFLELYYLLKDKLSDDNNKKECCDYINDMFKLYKEMENTSNKQIYKDEIFHFRSKFHGNYSELNFLNNKCPKMCLHLVFNSYNKTLCPIEDEKLSELKRKQIKGCISKQNLILRNDADTMNEKNSFEIWHPLEMYKTMNEEIEEGNYYDICSNFLSNNNEHCDNYMLCIMIARNLINLSKLNKNERIKKCHYFIHWLYDKVGKIYGNSMNTIQDKITVNKIFNVSYMILQKLGINDCYFDVISLDLVKNKERKYLHDYFENYNKIESNTCDNDKCPQYCKHIININELYKKNIEKCCTYYSENDYSDDCKYYFKCDQNFNPYKLYTKLNCSKFLSENEKMEEVKITLVKDYVQQLINDYRNKLKLMINGNTSGSLCEGFICDTFYMPVLLLFGLLGILLISFIVYKIKSSGLTSNKKTLRKNKIMHSIEEYDNQFSNINPRRERVRIAYNKT</sequence>
<organism evidence="2 3">
    <name type="scientific">Plasmodium vivax</name>
    <name type="common">malaria parasite P. vivax</name>
    <dbReference type="NCBI Taxonomy" id="5855"/>
    <lineage>
        <taxon>Eukaryota</taxon>
        <taxon>Sar</taxon>
        <taxon>Alveolata</taxon>
        <taxon>Apicomplexa</taxon>
        <taxon>Aconoidasida</taxon>
        <taxon>Haemosporida</taxon>
        <taxon>Plasmodiidae</taxon>
        <taxon>Plasmodium</taxon>
        <taxon>Plasmodium (Plasmodium)</taxon>
    </lineage>
</organism>
<dbReference type="Proteomes" id="UP000196402">
    <property type="component" value="Chromosome 3"/>
</dbReference>
<feature type="transmembrane region" description="Helical" evidence="1">
    <location>
        <begin position="529"/>
        <end position="552"/>
    </location>
</feature>
<dbReference type="VEuPathDB" id="PlasmoDB:PVW1_030007500"/>
<evidence type="ECO:0000313" key="3">
    <source>
        <dbReference type="Proteomes" id="UP000196402"/>
    </source>
</evidence>
<keyword evidence="1" id="KW-1133">Transmembrane helix</keyword>
<name>A0A1G4GRM8_PLAVI</name>
<keyword evidence="1" id="KW-0472">Membrane</keyword>
<dbReference type="EMBL" id="LT615241">
    <property type="protein sequence ID" value="SCO65243.1"/>
    <property type="molecule type" value="Genomic_DNA"/>
</dbReference>
<keyword evidence="1" id="KW-0812">Transmembrane</keyword>
<dbReference type="Pfam" id="PF05795">
    <property type="entry name" value="Plasmodium_Vir"/>
    <property type="match status" value="1"/>
</dbReference>
<dbReference type="AlphaFoldDB" id="A0A1G4GRM8"/>
<dbReference type="VEuPathDB" id="PlasmoDB:PVX_000025"/>
<proteinExistence type="predicted"/>
<dbReference type="VEuPathDB" id="PlasmoDB:PVP01_0300400"/>
<evidence type="ECO:0000313" key="2">
    <source>
        <dbReference type="EMBL" id="SCO65243.1"/>
    </source>
</evidence>
<accession>A0A1G4GRM8</accession>
<gene>
    <name evidence="2" type="ORF">PVT01_030005300</name>
</gene>
<reference evidence="2 3" key="1">
    <citation type="submission" date="2016-07" db="EMBL/GenBank/DDBJ databases">
        <authorList>
            <consortium name="Pathogen Informatics"/>
        </authorList>
    </citation>
    <scope>NUCLEOTIDE SEQUENCE [LARGE SCALE GENOMIC DNA]</scope>
</reference>
<dbReference type="VEuPathDB" id="PlasmoDB:PVPAM_000005100"/>
<dbReference type="InterPro" id="IPR008780">
    <property type="entry name" value="Plasmodium_Vir"/>
</dbReference>
<protein>
    <submittedName>
        <fullName evidence="2">VIR protein</fullName>
    </submittedName>
</protein>